<name>A0A2C6DN73_9GAMM</name>
<accession>A0A2C6DN73</accession>
<dbReference type="STRING" id="1111728.GCA_000427805_00233"/>
<keyword evidence="2" id="KW-1185">Reference proteome</keyword>
<dbReference type="Gene3D" id="3.10.450.50">
    <property type="match status" value="1"/>
</dbReference>
<proteinExistence type="predicted"/>
<gene>
    <name evidence="1" type="ORF">CRN84_15640</name>
</gene>
<dbReference type="InterPro" id="IPR039437">
    <property type="entry name" value="FrzH/put_lumazine-bd"/>
</dbReference>
<comment type="caution">
    <text evidence="1">The sequence shown here is derived from an EMBL/GenBank/DDBJ whole genome shotgun (WGS) entry which is preliminary data.</text>
</comment>
<dbReference type="AlphaFoldDB" id="A0A2C6DN73"/>
<evidence type="ECO:0000313" key="2">
    <source>
        <dbReference type="Proteomes" id="UP000224974"/>
    </source>
</evidence>
<dbReference type="OrthoDB" id="5676998at2"/>
<dbReference type="Proteomes" id="UP000224974">
    <property type="component" value="Unassembled WGS sequence"/>
</dbReference>
<dbReference type="EMBL" id="PDDX01000001">
    <property type="protein sequence ID" value="PHI30667.1"/>
    <property type="molecule type" value="Genomic_DNA"/>
</dbReference>
<sequence length="128" mass="14340">MNVNQRTVSANEYKNVTEAATKYVEALRTGNVDMLSDVFHKDCVTYGTVNGELMGGASNPTADFIQNYGKSPEIIFHIDILDITPTTAVVRIVMEKDAVGSDCNDYLSFIKLDKRWAVISKIFHQFEK</sequence>
<evidence type="ECO:0000313" key="1">
    <source>
        <dbReference type="EMBL" id="PHI30667.1"/>
    </source>
</evidence>
<evidence type="ECO:0008006" key="3">
    <source>
        <dbReference type="Google" id="ProtNLM"/>
    </source>
</evidence>
<organism evidence="1 2">
    <name type="scientific">Budvicia aquatica</name>
    <dbReference type="NCBI Taxonomy" id="82979"/>
    <lineage>
        <taxon>Bacteria</taxon>
        <taxon>Pseudomonadati</taxon>
        <taxon>Pseudomonadota</taxon>
        <taxon>Gammaproteobacteria</taxon>
        <taxon>Enterobacterales</taxon>
        <taxon>Budviciaceae</taxon>
        <taxon>Budvicia</taxon>
    </lineage>
</organism>
<dbReference type="InterPro" id="IPR032710">
    <property type="entry name" value="NTF2-like_dom_sf"/>
</dbReference>
<reference evidence="2" key="1">
    <citation type="submission" date="2017-09" db="EMBL/GenBank/DDBJ databases">
        <title>FDA dAtabase for Regulatory Grade micrObial Sequences (FDA-ARGOS): Supporting development and validation of Infectious Disease Dx tests.</title>
        <authorList>
            <person name="Minogue T."/>
            <person name="Wolcott M."/>
            <person name="Wasieloski L."/>
            <person name="Aguilar W."/>
            <person name="Moore D."/>
            <person name="Tallon L."/>
            <person name="Sadzewicz L."/>
            <person name="Ott S."/>
            <person name="Zhao X."/>
            <person name="Nagaraj S."/>
            <person name="Vavikolanu K."/>
            <person name="Aluvathingal J."/>
            <person name="Nadendla S."/>
            <person name="Sichtig H."/>
        </authorList>
    </citation>
    <scope>NUCLEOTIDE SEQUENCE [LARGE SCALE GENOMIC DNA]</scope>
    <source>
        <strain evidence="2">FDAARGOS_387</strain>
    </source>
</reference>
<protein>
    <recommendedName>
        <fullName evidence="3">Nuclear transport factor 2 family protein</fullName>
    </recommendedName>
</protein>
<dbReference type="SUPFAM" id="SSF54427">
    <property type="entry name" value="NTF2-like"/>
    <property type="match status" value="1"/>
</dbReference>
<dbReference type="Pfam" id="PF12893">
    <property type="entry name" value="Lumazine_bd_2"/>
    <property type="match status" value="1"/>
</dbReference>